<feature type="transmembrane region" description="Helical" evidence="9">
    <location>
        <begin position="473"/>
        <end position="492"/>
    </location>
</feature>
<keyword evidence="8 9" id="KW-0012">Acyltransferase</keyword>
<dbReference type="Proteomes" id="UP000628017">
    <property type="component" value="Unassembled WGS sequence"/>
</dbReference>
<feature type="transmembrane region" description="Helical" evidence="9">
    <location>
        <begin position="57"/>
        <end position="74"/>
    </location>
</feature>
<evidence type="ECO:0000313" key="12">
    <source>
        <dbReference type="Proteomes" id="UP000628017"/>
    </source>
</evidence>
<dbReference type="InterPro" id="IPR004563">
    <property type="entry name" value="Apolipo_AcylTrfase"/>
</dbReference>
<dbReference type="GO" id="GO:0016410">
    <property type="term" value="F:N-acyltransferase activity"/>
    <property type="evidence" value="ECO:0007669"/>
    <property type="project" value="UniProtKB-UniRule"/>
</dbReference>
<name>A0A916QW89_9RHOB</name>
<keyword evidence="7 9" id="KW-0472">Membrane</keyword>
<feature type="domain" description="CN hydrolase" evidence="10">
    <location>
        <begin position="220"/>
        <end position="459"/>
    </location>
</feature>
<feature type="transmembrane region" description="Helical" evidence="9">
    <location>
        <begin position="119"/>
        <end position="137"/>
    </location>
</feature>
<evidence type="ECO:0000256" key="3">
    <source>
        <dbReference type="ARBA" id="ARBA00022475"/>
    </source>
</evidence>
<dbReference type="RefSeq" id="WP_229678466.1">
    <property type="nucleotide sequence ID" value="NZ_BMKA01000002.1"/>
</dbReference>
<evidence type="ECO:0000259" key="10">
    <source>
        <dbReference type="PROSITE" id="PS50263"/>
    </source>
</evidence>
<comment type="caution">
    <text evidence="11">The sequence shown here is derived from an EMBL/GenBank/DDBJ whole genome shotgun (WGS) entry which is preliminary data.</text>
</comment>
<organism evidence="11 12">
    <name type="scientific">Neptunicoccus cionae</name>
    <dbReference type="NCBI Taxonomy" id="2035344"/>
    <lineage>
        <taxon>Bacteria</taxon>
        <taxon>Pseudomonadati</taxon>
        <taxon>Pseudomonadota</taxon>
        <taxon>Alphaproteobacteria</taxon>
        <taxon>Rhodobacterales</taxon>
        <taxon>Paracoccaceae</taxon>
        <taxon>Neptunicoccus</taxon>
    </lineage>
</organism>
<dbReference type="EMBL" id="BMKA01000002">
    <property type="protein sequence ID" value="GGA15650.1"/>
    <property type="molecule type" value="Genomic_DNA"/>
</dbReference>
<dbReference type="InterPro" id="IPR045378">
    <property type="entry name" value="LNT_N"/>
</dbReference>
<dbReference type="PROSITE" id="PS50263">
    <property type="entry name" value="CN_HYDROLASE"/>
    <property type="match status" value="1"/>
</dbReference>
<dbReference type="InterPro" id="IPR036526">
    <property type="entry name" value="C-N_Hydrolase_sf"/>
</dbReference>
<evidence type="ECO:0000256" key="9">
    <source>
        <dbReference type="HAMAP-Rule" id="MF_01148"/>
    </source>
</evidence>
<comment type="function">
    <text evidence="9">Catalyzes the phospholipid dependent N-acylation of the N-terminal cysteine of apolipoprotein, the last step in lipoprotein maturation.</text>
</comment>
<keyword evidence="4 9" id="KW-0808">Transferase</keyword>
<dbReference type="EC" id="2.3.1.269" evidence="9"/>
<proteinExistence type="inferred from homology"/>
<keyword evidence="3 9" id="KW-1003">Cell membrane</keyword>
<gene>
    <name evidence="9 11" type="primary">lnt</name>
    <name evidence="11" type="ORF">GCM10011498_15000</name>
</gene>
<evidence type="ECO:0000256" key="1">
    <source>
        <dbReference type="ARBA" id="ARBA00004651"/>
    </source>
</evidence>
<feature type="transmembrane region" description="Helical" evidence="9">
    <location>
        <begin position="12"/>
        <end position="45"/>
    </location>
</feature>
<dbReference type="GO" id="GO:0042158">
    <property type="term" value="P:lipoprotein biosynthetic process"/>
    <property type="evidence" value="ECO:0007669"/>
    <property type="project" value="UniProtKB-UniRule"/>
</dbReference>
<comment type="similarity">
    <text evidence="2 9">Belongs to the CN hydrolase family. Apolipoprotein N-acyltransferase subfamily.</text>
</comment>
<dbReference type="GO" id="GO:0005886">
    <property type="term" value="C:plasma membrane"/>
    <property type="evidence" value="ECO:0007669"/>
    <property type="project" value="UniProtKB-SubCell"/>
</dbReference>
<evidence type="ECO:0000256" key="6">
    <source>
        <dbReference type="ARBA" id="ARBA00022989"/>
    </source>
</evidence>
<feature type="transmembrane region" description="Helical" evidence="9">
    <location>
        <begin position="157"/>
        <end position="180"/>
    </location>
</feature>
<evidence type="ECO:0000256" key="2">
    <source>
        <dbReference type="ARBA" id="ARBA00010065"/>
    </source>
</evidence>
<dbReference type="AlphaFoldDB" id="A0A916QW89"/>
<keyword evidence="6 9" id="KW-1133">Transmembrane helix</keyword>
<accession>A0A916QW89</accession>
<dbReference type="PANTHER" id="PTHR38686:SF1">
    <property type="entry name" value="APOLIPOPROTEIN N-ACYLTRANSFERASE"/>
    <property type="match status" value="1"/>
</dbReference>
<dbReference type="CDD" id="cd07571">
    <property type="entry name" value="ALP_N-acyl_transferase"/>
    <property type="match status" value="1"/>
</dbReference>
<dbReference type="NCBIfam" id="TIGR00546">
    <property type="entry name" value="lnt"/>
    <property type="match status" value="1"/>
</dbReference>
<comment type="catalytic activity">
    <reaction evidence="9">
        <text>N-terminal S-1,2-diacyl-sn-glyceryl-L-cysteinyl-[lipoprotein] + a glycerophospholipid = N-acyl-S-1,2-diacyl-sn-glyceryl-L-cysteinyl-[lipoprotein] + a 2-acyl-sn-glycero-3-phospholipid + H(+)</text>
        <dbReference type="Rhea" id="RHEA:48228"/>
        <dbReference type="Rhea" id="RHEA-COMP:14681"/>
        <dbReference type="Rhea" id="RHEA-COMP:14684"/>
        <dbReference type="ChEBI" id="CHEBI:15378"/>
        <dbReference type="ChEBI" id="CHEBI:136912"/>
        <dbReference type="ChEBI" id="CHEBI:140656"/>
        <dbReference type="ChEBI" id="CHEBI:140657"/>
        <dbReference type="ChEBI" id="CHEBI:140660"/>
        <dbReference type="EC" id="2.3.1.269"/>
    </reaction>
</comment>
<sequence length="501" mass="54701">MPKTLGKWQLRALILCAGFLLALGQAPFSFPIGVVVGLPILAGLLLRTANWRTGFRLGWLAGTAYFAGSMFWIVEPFFVEPEVYGWMSPFALLFLSVGLALFWGLGFGVAARCSGKARLVALVASLTLAEFIRAHVFTGFPWGLMAYVWSDTPVFQLLAYIGPHGLGMVTLAIGVLPLVWSNRWLRGATLVAGLLVAWGIGAARLPDSPVPLRDVTLRLVQPNAQQRLKWHPDHVARFFQRSLSLSAGYNAPVDVVIWPETALPFAYGEHPRGMEMVRAAVQDTQFIGGIQRPDGLKLYNTLIHLDRNGDVAATYDKHHLVPFGEYVPLAELAARFGIYGMAANDGTGFAAGEGPRVIDLPGLPPYLPMICYEAIFPGLAQVEGERPEWLLHITNDAWFGSFSGPYQHLVQSRARAVEQGLPLARAANTGVSAMVDPYGQVLQALALNTDGFADVRLPEPLAPTLYSRFGERMWIALALLLLAGAALIRPRAQGRETSNRH</sequence>
<feature type="transmembrane region" description="Helical" evidence="9">
    <location>
        <begin position="86"/>
        <end position="107"/>
    </location>
</feature>
<dbReference type="HAMAP" id="MF_01148">
    <property type="entry name" value="Lnt"/>
    <property type="match status" value="1"/>
</dbReference>
<evidence type="ECO:0000256" key="5">
    <source>
        <dbReference type="ARBA" id="ARBA00022692"/>
    </source>
</evidence>
<evidence type="ECO:0000256" key="4">
    <source>
        <dbReference type="ARBA" id="ARBA00022679"/>
    </source>
</evidence>
<dbReference type="InterPro" id="IPR003010">
    <property type="entry name" value="C-N_Hydrolase"/>
</dbReference>
<comment type="subcellular location">
    <subcellularLocation>
        <location evidence="1 9">Cell membrane</location>
        <topology evidence="1 9">Multi-pass membrane protein</topology>
    </subcellularLocation>
</comment>
<comment type="pathway">
    <text evidence="9">Protein modification; lipoprotein biosynthesis (N-acyl transfer).</text>
</comment>
<reference evidence="11" key="2">
    <citation type="submission" date="2020-09" db="EMBL/GenBank/DDBJ databases">
        <authorList>
            <person name="Sun Q."/>
            <person name="Zhou Y."/>
        </authorList>
    </citation>
    <scope>NUCLEOTIDE SEQUENCE</scope>
    <source>
        <strain evidence="11">CGMCC 1.15880</strain>
    </source>
</reference>
<dbReference type="Pfam" id="PF00795">
    <property type="entry name" value="CN_hydrolase"/>
    <property type="match status" value="1"/>
</dbReference>
<keyword evidence="5 9" id="KW-0812">Transmembrane</keyword>
<evidence type="ECO:0000256" key="8">
    <source>
        <dbReference type="ARBA" id="ARBA00023315"/>
    </source>
</evidence>
<dbReference type="PANTHER" id="PTHR38686">
    <property type="entry name" value="APOLIPOPROTEIN N-ACYLTRANSFERASE"/>
    <property type="match status" value="1"/>
</dbReference>
<feature type="transmembrane region" description="Helical" evidence="9">
    <location>
        <begin position="187"/>
        <end position="205"/>
    </location>
</feature>
<dbReference type="Gene3D" id="3.60.110.10">
    <property type="entry name" value="Carbon-nitrogen hydrolase"/>
    <property type="match status" value="1"/>
</dbReference>
<evidence type="ECO:0000256" key="7">
    <source>
        <dbReference type="ARBA" id="ARBA00023136"/>
    </source>
</evidence>
<evidence type="ECO:0000313" key="11">
    <source>
        <dbReference type="EMBL" id="GGA15650.1"/>
    </source>
</evidence>
<dbReference type="SUPFAM" id="SSF56317">
    <property type="entry name" value="Carbon-nitrogen hydrolase"/>
    <property type="match status" value="1"/>
</dbReference>
<keyword evidence="12" id="KW-1185">Reference proteome</keyword>
<dbReference type="Pfam" id="PF20154">
    <property type="entry name" value="LNT_N"/>
    <property type="match status" value="1"/>
</dbReference>
<reference evidence="11" key="1">
    <citation type="journal article" date="2014" name="Int. J. Syst. Evol. Microbiol.">
        <title>Complete genome sequence of Corynebacterium casei LMG S-19264T (=DSM 44701T), isolated from a smear-ripened cheese.</title>
        <authorList>
            <consortium name="US DOE Joint Genome Institute (JGI-PGF)"/>
            <person name="Walter F."/>
            <person name="Albersmeier A."/>
            <person name="Kalinowski J."/>
            <person name="Ruckert C."/>
        </authorList>
    </citation>
    <scope>NUCLEOTIDE SEQUENCE</scope>
    <source>
        <strain evidence="11">CGMCC 1.15880</strain>
    </source>
</reference>
<protein>
    <recommendedName>
        <fullName evidence="9">Apolipoprotein N-acyltransferase</fullName>
        <shortName evidence="9">ALP N-acyltransferase</shortName>
        <ecNumber evidence="9">2.3.1.269</ecNumber>
    </recommendedName>
</protein>